<feature type="compositionally biased region" description="Basic residues" evidence="1">
    <location>
        <begin position="784"/>
        <end position="793"/>
    </location>
</feature>
<evidence type="ECO:0000313" key="3">
    <source>
        <dbReference type="EMBL" id="ETE69781.1"/>
    </source>
</evidence>
<feature type="compositionally biased region" description="Polar residues" evidence="1">
    <location>
        <begin position="759"/>
        <end position="783"/>
    </location>
</feature>
<evidence type="ECO:0000259" key="2">
    <source>
        <dbReference type="Pfam" id="PF21877"/>
    </source>
</evidence>
<dbReference type="InterPro" id="IPR011993">
    <property type="entry name" value="PH-like_dom_sf"/>
</dbReference>
<dbReference type="InterPro" id="IPR054071">
    <property type="entry name" value="PH_NF1"/>
</dbReference>
<name>V8P715_OPHHA</name>
<dbReference type="Gene3D" id="2.30.29.30">
    <property type="entry name" value="Pleckstrin-homology domain (PH domain)/Phosphotyrosine-binding domain (PTB)"/>
    <property type="match status" value="1"/>
</dbReference>
<reference evidence="3 4" key="1">
    <citation type="journal article" date="2013" name="Proc. Natl. Acad. Sci. U.S.A.">
        <title>The king cobra genome reveals dynamic gene evolution and adaptation in the snake venom system.</title>
        <authorList>
            <person name="Vonk F.J."/>
            <person name="Casewell N.R."/>
            <person name="Henkel C.V."/>
            <person name="Heimberg A.M."/>
            <person name="Jansen H.J."/>
            <person name="McCleary R.J."/>
            <person name="Kerkkamp H.M."/>
            <person name="Vos R.A."/>
            <person name="Guerreiro I."/>
            <person name="Calvete J.J."/>
            <person name="Wuster W."/>
            <person name="Woods A.E."/>
            <person name="Logan J.M."/>
            <person name="Harrison R.A."/>
            <person name="Castoe T.A."/>
            <person name="de Koning A.P."/>
            <person name="Pollock D.D."/>
            <person name="Yandell M."/>
            <person name="Calderon D."/>
            <person name="Renjifo C."/>
            <person name="Currier R.B."/>
            <person name="Salgado D."/>
            <person name="Pla D."/>
            <person name="Sanz L."/>
            <person name="Hyder A.S."/>
            <person name="Ribeiro J.M."/>
            <person name="Arntzen J.W."/>
            <person name="van den Thillart G.E."/>
            <person name="Boetzer M."/>
            <person name="Pirovano W."/>
            <person name="Dirks R.P."/>
            <person name="Spaink H.P."/>
            <person name="Duboule D."/>
            <person name="McGlinn E."/>
            <person name="Kini R.M."/>
            <person name="Richardson M.K."/>
        </authorList>
    </citation>
    <scope>NUCLEOTIDE SEQUENCE</scope>
    <source>
        <tissue evidence="3">Blood</tissue>
    </source>
</reference>
<dbReference type="Pfam" id="PF21877">
    <property type="entry name" value="PH_NF1"/>
    <property type="match status" value="1"/>
</dbReference>
<dbReference type="OrthoDB" id="28245at2759"/>
<dbReference type="EMBL" id="AZIM01000696">
    <property type="protein sequence ID" value="ETE69781.1"/>
    <property type="molecule type" value="Genomic_DNA"/>
</dbReference>
<keyword evidence="4" id="KW-1185">Reference proteome</keyword>
<organism evidence="3 4">
    <name type="scientific">Ophiophagus hannah</name>
    <name type="common">King cobra</name>
    <name type="synonym">Naja hannah</name>
    <dbReference type="NCBI Taxonomy" id="8665"/>
    <lineage>
        <taxon>Eukaryota</taxon>
        <taxon>Metazoa</taxon>
        <taxon>Chordata</taxon>
        <taxon>Craniata</taxon>
        <taxon>Vertebrata</taxon>
        <taxon>Euteleostomi</taxon>
        <taxon>Lepidosauria</taxon>
        <taxon>Squamata</taxon>
        <taxon>Bifurcata</taxon>
        <taxon>Unidentata</taxon>
        <taxon>Episquamata</taxon>
        <taxon>Toxicofera</taxon>
        <taxon>Serpentes</taxon>
        <taxon>Colubroidea</taxon>
        <taxon>Elapidae</taxon>
        <taxon>Elapinae</taxon>
        <taxon>Ophiophagus</taxon>
    </lineage>
</organism>
<sequence>MIGFGFQVGSTAVQVTSAERTRVLGQTVFLNDIYYASEIEEICLVDENQFTLTIANQGTPLTFMHQDKTLAANEPHLTLEFLEECISGFSKSSIELKHLCLEYMTPWLLNLVRFCKHNDDARRQRVTAILDKLITMTINEKQMYPSIQAKIWGSLGQVIGRMCKIIDKTCLSPTATLEQHLMWDDIAILARYMLMLSFNNSLDVAAHLPYLFHVVTLKVKSAAVIAFRSSYRDRSFSPGSYERETFALTSLETVTEALLEIMEACMRDIPTCKWLDQWTELAQNPQGNVSAGLESCLKGPDNYNSQVLIEATVIALTKLQPLLNKVLFWVAMAVLQLDEVNLYSAGTALLEQNLHTLDNLRVFNDKSPEEVFMEIRRPLEWHCKQMDHFVGLNFNSNFNFALVGHLLKGYRHPSPTIVARTVRILHTLLALVNKHRNCDKFEVNTQSVAYLAALLTMSEEVRSRCSLKHRKSLLLTDISMENVPMETYPIHLNEASCRTLRENQPWSSPKNSDRHLAASYPTVGQISPRTRKSMSLDMGQPSQANTKKLLETQRISPQQHPHLRKVSVSESNVLLDEEVLTDPKIQALLLTVLATLVKYTADEFDQRILYEYLAEASVVFPKVFPVVHNLLDFKINTLLSQCQDPNLLNPIHGIVQSVVYHEESPPQYQTSYLQSIQIPDYAELIVKFLDALIDTYLPGMDEEISEESLLTPTSPYPPAVQSQLSITANLNLSNSMTSLATSQHSPGIDKENVELSPTAAHSNSGRTRHGSASQVQKQRSTGSFKRHSVKKMV</sequence>
<dbReference type="Proteomes" id="UP000018936">
    <property type="component" value="Unassembled WGS sequence"/>
</dbReference>
<feature type="region of interest" description="Disordered" evidence="1">
    <location>
        <begin position="756"/>
        <end position="793"/>
    </location>
</feature>
<evidence type="ECO:0000256" key="1">
    <source>
        <dbReference type="SAM" id="MobiDB-lite"/>
    </source>
</evidence>
<comment type="caution">
    <text evidence="3">The sequence shown here is derived from an EMBL/GenBank/DDBJ whole genome shotgun (WGS) entry which is preliminary data.</text>
</comment>
<feature type="non-terminal residue" evidence="3">
    <location>
        <position position="1"/>
    </location>
</feature>
<gene>
    <name evidence="3" type="primary">NF1</name>
    <name evidence="3" type="ORF">L345_04417</name>
</gene>
<protein>
    <submittedName>
        <fullName evidence="3">Neurofibromin</fullName>
    </submittedName>
</protein>
<dbReference type="AlphaFoldDB" id="V8P715"/>
<feature type="domain" description="Neurofibromin PH" evidence="2">
    <location>
        <begin position="7"/>
        <end position="68"/>
    </location>
</feature>
<evidence type="ECO:0000313" key="4">
    <source>
        <dbReference type="Proteomes" id="UP000018936"/>
    </source>
</evidence>
<proteinExistence type="predicted"/>
<accession>V8P715</accession>